<accession>O65228</accession>
<dbReference type="AlphaFoldDB" id="O65228"/>
<sequence>MVPHIDGQFLRDVEAVLTAPDRGLGTWVDKTTVTWFKFNHQLAVAIGDILQRNFHHAWPTYRMIPVVFKARWFFLLTVSIEFLYKALPRMHTWDSRHTVTVWTQFNLVARTLYRDNMRVLKRGWARGLDKPRWMTTTVWNDLVDMFTEFDPDDVGFMS</sequence>
<reference evidence="1" key="1">
    <citation type="submission" date="1998-04" db="EMBL/GenBank/DDBJ databases">
        <title>The A. thaliana Genome Sequencing Project.</title>
        <authorList>
            <person name="WashU"/>
        </authorList>
    </citation>
    <scope>NUCLEOTIDE SEQUENCE</scope>
</reference>
<reference key="4">
    <citation type="journal article" date="2000" name="Nature">
        <title>Sequence and analysis of chromosome 5 of the plant Arabidopsis thaliana.</title>
        <authorList>
            <consortium name="Kazusa DNA Research Institute"/>
            <consortium name="Cold Spring Harbor and Washington University in St Louis Sequencing Consortium"/>
            <consortium name="European Union Arabidopsis Genome Sequencing Consortium"/>
            <person name="Tabata S."/>
            <person name="Kaneko T."/>
            <person name="Nakamura Y."/>
            <person name="Kotani H."/>
            <person name="Kato T."/>
            <person name="Asamizu E."/>
            <person name="Miyajima N."/>
            <person name="Sasamoto S."/>
            <person name="Kimura T."/>
            <person name="Hosouchi T."/>
            <person name="Kawashima K."/>
            <person name="Kohara M."/>
            <person name="Matsumoto M."/>
            <person name="Matsuno A."/>
            <person name="Muraki A."/>
            <person name="Nakayama S."/>
            <person name="Nakazaki N."/>
            <person name="Naruo K."/>
            <person name="Okumura S."/>
            <person name="Shinpo S."/>
            <person name="Takeuchi C."/>
            <person name="Wada T."/>
            <person name="Watanabe A."/>
            <person name="Yamada M."/>
            <person name="Yasuda M."/>
            <person name="Sato S."/>
            <person name="de la Bastide M."/>
            <person name="Huang E."/>
            <person name="Spiegel L."/>
            <person name="Gnoj L."/>
            <person name="O'Shaughnessy A."/>
            <person name="Preston R."/>
            <person name="Habermann K."/>
            <person name="Murray J."/>
            <person name="Johnson D."/>
            <person name="Rohlfing T."/>
            <person name="Nelson J."/>
            <person name="Stoneking T."/>
            <person name="Pepin K."/>
            <person name="Spieth J."/>
            <person name="Sekhon M."/>
            <person name="Armstrong J."/>
            <person name="Becker M."/>
            <person name="Belter E."/>
            <person name="Cordum H."/>
            <person name="Cordes M."/>
            <person name="Courtney L."/>
            <person name="Courtney W."/>
            <person name="Dante M."/>
            <person name="Du H."/>
            <person name="Edwards J."/>
            <person name="Fryman J."/>
            <person name="Haakensen B."/>
            <person name="Lamar E."/>
            <person name="Latreille P."/>
            <person name="Leonard S."/>
            <person name="Meyer R."/>
            <person name="Mulvaney E."/>
            <person name="Ozersky P."/>
            <person name="Riley A."/>
            <person name="Strowmatt C."/>
            <person name="Wagner-McPherson C."/>
            <person name="Wollam A."/>
            <person name="Yoakum M."/>
            <person name="Bell M."/>
            <person name="Dedhia N."/>
            <person name="Parnell L."/>
            <person name="Shah R."/>
            <person name="Rodriguez M."/>
            <person name="See L.H."/>
            <person name="Vil D."/>
            <person name="Baker J."/>
            <person name="Kirchoff K."/>
            <person name="Toth K."/>
            <person name="King L."/>
            <person name="Bahret A."/>
            <person name="Miller B."/>
            <person name="Marra M."/>
            <person name="Martienssen R."/>
            <person name="McCombie W.R."/>
            <person name="Wilson R.K."/>
            <person name="Murphy G."/>
            <person name="Bancroft I."/>
            <person name="Volckaert G."/>
            <person name="Wambutt R."/>
            <person name="Dusterhoft A."/>
            <person name="Stiekema W."/>
            <person name="Pohl T."/>
            <person name="Entian K.D."/>
            <person name="Terryn N."/>
            <person name="Hartley N."/>
            <person name="Bent E."/>
            <person name="Johnson S."/>
            <person name="Langham S.A."/>
            <person name="McCullagh B."/>
            <person name="Robben J."/>
            <person name="Grymonprez B."/>
            <person name="Zimmermann W."/>
            <person name="Ramsperger U."/>
            <person name="Wedler H."/>
            <person name="Balke K."/>
            <person name="Wedler E."/>
            <person name="Peters S."/>
            <person name="van Staveren M."/>
            <person name="Dirkse W."/>
            <person name="Mooijman P."/>
            <person name="Lankhorst R.K."/>
            <person name="Weitzenegger T."/>
            <person name="Bothe G."/>
            <person name="Rose M."/>
            <person name="Hauf J."/>
            <person name="Berneiser S."/>
            <person name="Hempel S."/>
            <person name="Feldpausch M."/>
            <person name="Lamberth S."/>
            <person name="Villarroel R."/>
            <person name="Gielen J."/>
            <person name="Ardiles W."/>
            <person name="Bents O."/>
            <person name="Lemcke K."/>
            <person name="Kolesov G."/>
            <person name="Mayer K."/>
            <person name="Rudd S."/>
            <person name="Schoof H."/>
            <person name="Schueller C."/>
            <person name="Zaccaria P."/>
            <person name="Mewes H.W."/>
            <person name="Bevan M."/>
            <person name="Fransz P."/>
        </authorList>
    </citation>
    <scope>NUCLEOTIDE SEQUENCE [LARGE SCALE GENOMIC DNA]</scope>
    <source>
        <strain>cv. Columbia</strain>
    </source>
</reference>
<proteinExistence type="predicted"/>
<gene>
    <name evidence="1" type="primary">F7N22.11</name>
</gene>
<reference evidence="1" key="3">
    <citation type="submission" date="1998-04" db="EMBL/GenBank/DDBJ databases">
        <authorList>
            <person name="Waterston R."/>
        </authorList>
    </citation>
    <scope>NUCLEOTIDE SEQUENCE</scope>
</reference>
<name>O65228_ARATH</name>
<dbReference type="PIR" id="T01165">
    <property type="entry name" value="T01165"/>
</dbReference>
<organism evidence="1">
    <name type="scientific">Arabidopsis thaliana</name>
    <name type="common">Mouse-ear cress</name>
    <dbReference type="NCBI Taxonomy" id="3702"/>
    <lineage>
        <taxon>Eukaryota</taxon>
        <taxon>Viridiplantae</taxon>
        <taxon>Streptophyta</taxon>
        <taxon>Embryophyta</taxon>
        <taxon>Tracheophyta</taxon>
        <taxon>Spermatophyta</taxon>
        <taxon>Magnoliopsida</taxon>
        <taxon>eudicotyledons</taxon>
        <taxon>Gunneridae</taxon>
        <taxon>Pentapetalae</taxon>
        <taxon>rosids</taxon>
        <taxon>malvids</taxon>
        <taxon>Brassicales</taxon>
        <taxon>Brassicaceae</taxon>
        <taxon>Camelineae</taxon>
        <taxon>Arabidopsis</taxon>
    </lineage>
</organism>
<evidence type="ECO:0000313" key="1">
    <source>
        <dbReference type="EMBL" id="AAC13583.1"/>
    </source>
</evidence>
<protein>
    <submittedName>
        <fullName evidence="1">F7N22.11 protein</fullName>
    </submittedName>
</protein>
<reference evidence="1" key="2">
    <citation type="submission" date="1998-04" db="EMBL/GenBank/DDBJ databases">
        <title>The sequence of A. thaliana F7N22.</title>
        <authorList>
            <person name="Dante M."/>
        </authorList>
    </citation>
    <scope>NUCLEOTIDE SEQUENCE</scope>
</reference>
<dbReference type="EMBL" id="AF058825">
    <property type="protein sequence ID" value="AAC13583.1"/>
    <property type="molecule type" value="Genomic_DNA"/>
</dbReference>